<evidence type="ECO:0000313" key="1">
    <source>
        <dbReference type="EMBL" id="PIQ85234.1"/>
    </source>
</evidence>
<dbReference type="InterPro" id="IPR016181">
    <property type="entry name" value="Acyl_CoA_acyltransferase"/>
</dbReference>
<comment type="caution">
    <text evidence="1">The sequence shown here is derived from an EMBL/GenBank/DDBJ whole genome shotgun (WGS) entry which is preliminary data.</text>
</comment>
<proteinExistence type="predicted"/>
<dbReference type="Gene3D" id="3.40.630.30">
    <property type="match status" value="1"/>
</dbReference>
<dbReference type="AlphaFoldDB" id="A0A2H0LNJ6"/>
<organism evidence="1 2">
    <name type="scientific">Candidatus Abzuiibacterium crystallinum</name>
    <dbReference type="NCBI Taxonomy" id="1974748"/>
    <lineage>
        <taxon>Bacteria</taxon>
        <taxon>Pseudomonadati</taxon>
        <taxon>Candidatus Omnitrophota</taxon>
        <taxon>Candidatus Abzuiibacterium</taxon>
    </lineage>
</organism>
<gene>
    <name evidence="1" type="ORF">COV74_09755</name>
</gene>
<sequence length="378" mass="43648">MIPSFEPTAKIESTVQLRQAKKADESEIIQLCAKIFSLNPDYLTKIWQWLYHENPARSDDQPQGWVLISNGRVVGYSGSIPQWFRLRGEKVIFSFASCFCVLPPYQRHGIKLARQFLSDPMISYPMTNSANEKTAGIYKFFGCMEIRQSMKRMIWIRQVDQLIKLRLPAVWPGLAWPLQFVWSIVSGICRGIFWTKTRSRFLFDVTDKVPETLDALDERLCSLFPIASVRSREWLTWRLFAHPEKPYQLVLVRDTSQILAGYIVTAERIVKNNLKALVVLDIFCDDRDRKLLRSIVSYLLTQTERGHFDVLIIEPITDRIQSVLNGKGFVGLNIEKKTIVQNKNGQFSQTQNTEQAWRMSSLDGDQDTMIWTACPGDI</sequence>
<dbReference type="Proteomes" id="UP000230859">
    <property type="component" value="Unassembled WGS sequence"/>
</dbReference>
<evidence type="ECO:0000313" key="2">
    <source>
        <dbReference type="Proteomes" id="UP000230859"/>
    </source>
</evidence>
<accession>A0A2H0LNJ6</accession>
<evidence type="ECO:0008006" key="3">
    <source>
        <dbReference type="Google" id="ProtNLM"/>
    </source>
</evidence>
<name>A0A2H0LNJ6_9BACT</name>
<protein>
    <recommendedName>
        <fullName evidence="3">N-acetyltransferase domain-containing protein</fullName>
    </recommendedName>
</protein>
<dbReference type="EMBL" id="PCVY01000072">
    <property type="protein sequence ID" value="PIQ85234.1"/>
    <property type="molecule type" value="Genomic_DNA"/>
</dbReference>
<reference evidence="1 2" key="1">
    <citation type="submission" date="2017-09" db="EMBL/GenBank/DDBJ databases">
        <title>Depth-based differentiation of microbial function through sediment-hosted aquifers and enrichment of novel symbionts in the deep terrestrial subsurface.</title>
        <authorList>
            <person name="Probst A.J."/>
            <person name="Ladd B."/>
            <person name="Jarett J.K."/>
            <person name="Geller-Mcgrath D.E."/>
            <person name="Sieber C.M."/>
            <person name="Emerson J.B."/>
            <person name="Anantharaman K."/>
            <person name="Thomas B.C."/>
            <person name="Malmstrom R."/>
            <person name="Stieglmeier M."/>
            <person name="Klingl A."/>
            <person name="Woyke T."/>
            <person name="Ryan C.M."/>
            <person name="Banfield J.F."/>
        </authorList>
    </citation>
    <scope>NUCLEOTIDE SEQUENCE [LARGE SCALE GENOMIC DNA]</scope>
    <source>
        <strain evidence="1">CG11_big_fil_rev_8_21_14_0_20_45_26</strain>
    </source>
</reference>
<dbReference type="SUPFAM" id="SSF55729">
    <property type="entry name" value="Acyl-CoA N-acyltransferases (Nat)"/>
    <property type="match status" value="1"/>
</dbReference>